<feature type="non-terminal residue" evidence="1">
    <location>
        <position position="1"/>
    </location>
</feature>
<dbReference type="STRING" id="37992.A0A4Z0Y8U7"/>
<name>A0A4Z0Y8U7_9PEZI</name>
<proteinExistence type="predicted"/>
<accession>A0A4Z0Y8U7</accession>
<dbReference type="Proteomes" id="UP000297716">
    <property type="component" value="Unassembled WGS sequence"/>
</dbReference>
<dbReference type="PANTHER" id="PTHR37542:SF1">
    <property type="entry name" value="PRION-INHIBITION AND PROPAGATION HELO DOMAIN-CONTAINING PROTEIN"/>
    <property type="match status" value="1"/>
</dbReference>
<dbReference type="OrthoDB" id="4779678at2759"/>
<evidence type="ECO:0000313" key="2">
    <source>
        <dbReference type="Proteomes" id="UP000297716"/>
    </source>
</evidence>
<dbReference type="InterPro" id="IPR011009">
    <property type="entry name" value="Kinase-like_dom_sf"/>
</dbReference>
<dbReference type="Gene3D" id="1.10.510.10">
    <property type="entry name" value="Transferase(Phosphotransferase) domain 1"/>
    <property type="match status" value="1"/>
</dbReference>
<dbReference type="AlphaFoldDB" id="A0A4Z0Y8U7"/>
<protein>
    <recommendedName>
        <fullName evidence="3">Protein kinase domain-containing protein</fullName>
    </recommendedName>
</protein>
<dbReference type="SUPFAM" id="SSF56112">
    <property type="entry name" value="Protein kinase-like (PK-like)"/>
    <property type="match status" value="1"/>
</dbReference>
<gene>
    <name evidence="1" type="ORF">E0Z10_g9384</name>
</gene>
<evidence type="ECO:0008006" key="3">
    <source>
        <dbReference type="Google" id="ProtNLM"/>
    </source>
</evidence>
<keyword evidence="2" id="KW-1185">Reference proteome</keyword>
<sequence>RRLALSAPALIGFSHSRQKDETAMSSKRYHMSTELRAYHHPEYAGEGGGGDREAYRPEFDYYSLGLVLLELGHWWPLRNIVQDRHDRAAVRDYVLQRSVPFLAGAMGEAYARATEACLSGVLEGESVEENFSSLVIAPLEERLGYGSRM</sequence>
<reference evidence="1 2" key="1">
    <citation type="submission" date="2019-03" db="EMBL/GenBank/DDBJ databases">
        <title>Draft genome sequence of Xylaria hypoxylon DSM 108379, a ubiquitous saprotrophic-parasitic fungi on hardwood.</title>
        <authorList>
            <person name="Buettner E."/>
            <person name="Leonhardt S."/>
            <person name="Gebauer A.M."/>
            <person name="Liers C."/>
            <person name="Hofrichter M."/>
            <person name="Kellner H."/>
        </authorList>
    </citation>
    <scope>NUCLEOTIDE SEQUENCE [LARGE SCALE GENOMIC DNA]</scope>
    <source>
        <strain evidence="1 2">DSM 108379</strain>
    </source>
</reference>
<evidence type="ECO:0000313" key="1">
    <source>
        <dbReference type="EMBL" id="TGJ79367.1"/>
    </source>
</evidence>
<dbReference type="EMBL" id="SKBN01000293">
    <property type="protein sequence ID" value="TGJ79367.1"/>
    <property type="molecule type" value="Genomic_DNA"/>
</dbReference>
<comment type="caution">
    <text evidence="1">The sequence shown here is derived from an EMBL/GenBank/DDBJ whole genome shotgun (WGS) entry which is preliminary data.</text>
</comment>
<dbReference type="PANTHER" id="PTHR37542">
    <property type="entry name" value="HELO DOMAIN-CONTAINING PROTEIN-RELATED"/>
    <property type="match status" value="1"/>
</dbReference>
<organism evidence="1 2">
    <name type="scientific">Xylaria hypoxylon</name>
    <dbReference type="NCBI Taxonomy" id="37992"/>
    <lineage>
        <taxon>Eukaryota</taxon>
        <taxon>Fungi</taxon>
        <taxon>Dikarya</taxon>
        <taxon>Ascomycota</taxon>
        <taxon>Pezizomycotina</taxon>
        <taxon>Sordariomycetes</taxon>
        <taxon>Xylariomycetidae</taxon>
        <taxon>Xylariales</taxon>
        <taxon>Xylariaceae</taxon>
        <taxon>Xylaria</taxon>
    </lineage>
</organism>